<name>A0A7I4Y542_HAECO</name>
<dbReference type="Proteomes" id="UP000025227">
    <property type="component" value="Unplaced"/>
</dbReference>
<organism evidence="1 2">
    <name type="scientific">Haemonchus contortus</name>
    <name type="common">Barber pole worm</name>
    <dbReference type="NCBI Taxonomy" id="6289"/>
    <lineage>
        <taxon>Eukaryota</taxon>
        <taxon>Metazoa</taxon>
        <taxon>Ecdysozoa</taxon>
        <taxon>Nematoda</taxon>
        <taxon>Chromadorea</taxon>
        <taxon>Rhabditida</taxon>
        <taxon>Rhabditina</taxon>
        <taxon>Rhabditomorpha</taxon>
        <taxon>Strongyloidea</taxon>
        <taxon>Trichostrongylidae</taxon>
        <taxon>Haemonchus</taxon>
    </lineage>
</organism>
<evidence type="ECO:0000313" key="1">
    <source>
        <dbReference type="Proteomes" id="UP000025227"/>
    </source>
</evidence>
<sequence length="116" mass="13197">MSSLCAVLSYTVTSLESKHWSQLGTEIVLPADIINWYGKPDRGSDIRIHEFLLYAVILRCNRSHLLATWPRLSCFRIPFSKPHNSPRVLRSPEIVSKTKLTQTSRIDSIIKTSSSQ</sequence>
<reference evidence="2" key="1">
    <citation type="submission" date="2020-12" db="UniProtKB">
        <authorList>
            <consortium name="WormBaseParasite"/>
        </authorList>
    </citation>
    <scope>IDENTIFICATION</scope>
    <source>
        <strain evidence="2">MHco3</strain>
    </source>
</reference>
<accession>A0A7I4Y542</accession>
<proteinExistence type="predicted"/>
<dbReference type="WBParaSite" id="HCON_00056810-00001">
    <property type="protein sequence ID" value="HCON_00056810-00001"/>
    <property type="gene ID" value="HCON_00056810"/>
</dbReference>
<dbReference type="AlphaFoldDB" id="A0A7I4Y542"/>
<protein>
    <submittedName>
        <fullName evidence="2">Ovule protein</fullName>
    </submittedName>
</protein>
<evidence type="ECO:0000313" key="2">
    <source>
        <dbReference type="WBParaSite" id="HCON_00056810-00001"/>
    </source>
</evidence>
<keyword evidence="1" id="KW-1185">Reference proteome</keyword>